<evidence type="ECO:0000313" key="2">
    <source>
        <dbReference type="Proteomes" id="UP000298277"/>
    </source>
</evidence>
<dbReference type="OrthoDB" id="331924at2"/>
<dbReference type="RefSeq" id="WP_135591252.1">
    <property type="nucleotide sequence ID" value="NZ_RQEZ01000002.1"/>
</dbReference>
<accession>A0A5F1YD97</accession>
<dbReference type="EMBL" id="RQFA01000026">
    <property type="protein sequence ID" value="TGK36050.1"/>
    <property type="molecule type" value="Genomic_DNA"/>
</dbReference>
<dbReference type="AlphaFoldDB" id="A0A5F1YD97"/>
<protein>
    <submittedName>
        <fullName evidence="1">Uncharacterized protein</fullName>
    </submittedName>
</protein>
<gene>
    <name evidence="1" type="ORF">EHQ17_05600</name>
</gene>
<proteinExistence type="predicted"/>
<evidence type="ECO:0000313" key="1">
    <source>
        <dbReference type="EMBL" id="TGK36050.1"/>
    </source>
</evidence>
<comment type="caution">
    <text evidence="1">The sequence shown here is derived from an EMBL/GenBank/DDBJ whole genome shotgun (WGS) entry which is preliminary data.</text>
</comment>
<reference evidence="1" key="1">
    <citation type="journal article" date="2019" name="PLoS Negl. Trop. Dis.">
        <title>Revisiting the worldwide diversity of Leptospira species in the environment.</title>
        <authorList>
            <person name="Vincent A.T."/>
            <person name="Schiettekatte O."/>
            <person name="Bourhy P."/>
            <person name="Veyrier F.J."/>
            <person name="Picardeau M."/>
        </authorList>
    </citation>
    <scope>NUCLEOTIDE SEQUENCE [LARGE SCALE GENOMIC DNA]</scope>
    <source>
        <strain evidence="1">201800299</strain>
    </source>
</reference>
<keyword evidence="2" id="KW-1185">Reference proteome</keyword>
<sequence length="76" mass="8721">MIVVKEEQCGEFIFFTLKMESPTTFATEAEPSYERLCRSLNGQCLSLGIPKTFKKLNIKLKRAERPTRILNPQKGD</sequence>
<name>A0A5F1YD97_9LEPT</name>
<dbReference type="Proteomes" id="UP000298277">
    <property type="component" value="Unassembled WGS sequence"/>
</dbReference>
<organism evidence="1 2">
    <name type="scientific">Leptospira gomenensis</name>
    <dbReference type="NCBI Taxonomy" id="2484974"/>
    <lineage>
        <taxon>Bacteria</taxon>
        <taxon>Pseudomonadati</taxon>
        <taxon>Spirochaetota</taxon>
        <taxon>Spirochaetia</taxon>
        <taxon>Leptospirales</taxon>
        <taxon>Leptospiraceae</taxon>
        <taxon>Leptospira</taxon>
    </lineage>
</organism>